<gene>
    <name evidence="9" type="primary">mreC</name>
    <name evidence="9" type="ORF">G7Y82_16225</name>
</gene>
<accession>A0A969WAL1</accession>
<feature type="region of interest" description="Disordered" evidence="6">
    <location>
        <begin position="288"/>
        <end position="353"/>
    </location>
</feature>
<evidence type="ECO:0000256" key="3">
    <source>
        <dbReference type="ARBA" id="ARBA00022960"/>
    </source>
</evidence>
<evidence type="ECO:0000256" key="7">
    <source>
        <dbReference type="SAM" id="Phobius"/>
    </source>
</evidence>
<sequence length="353" mass="37892">MNSLHDSYHRPLFPRGPGLGLRTLLLMALALTLIFYDMRGDTLKPARAWTSYALTPIVWVASLPSRLIDVVRGIDSRSTIERENATLKQQQFILSAKLSKMDALEAENRRLRELLASSAHLPDQVLVAEIIAVNQDPYRHQITLNRGSRDGVYVGQALVDAHGVMGQVVDVAPNTSKALLVTDPDHGMPVEINRTGLQTIAVGLGDERGLRLPFLPSNADIKDGDLLVSSSLGGRFPAGYPVGTVYDVKPVAGEHFMEAYAYPAAQLNRGRQALLVWNRGVQADADAAAADEKAAAQDREMQQGDDTGKAAATPAAKPDAAPPPKPAATKPAEATAKPPATEKKPAPATRKTP</sequence>
<dbReference type="InterPro" id="IPR042175">
    <property type="entry name" value="Cell/Rod_MreC_2"/>
</dbReference>
<dbReference type="AlphaFoldDB" id="A0A969WAL1"/>
<name>A0A969WAL1_9GAMM</name>
<dbReference type="RefSeq" id="WP_168149187.1">
    <property type="nucleotide sequence ID" value="NZ_JAAVXB010000010.1"/>
</dbReference>
<keyword evidence="10" id="KW-1185">Reference proteome</keyword>
<dbReference type="PANTHER" id="PTHR34138">
    <property type="entry name" value="CELL SHAPE-DETERMINING PROTEIN MREC"/>
    <property type="match status" value="1"/>
</dbReference>
<keyword evidence="3" id="KW-0133">Cell shape</keyword>
<keyword evidence="7" id="KW-1133">Transmembrane helix</keyword>
<organism evidence="9 10">
    <name type="scientific">Solimonas marina</name>
    <dbReference type="NCBI Taxonomy" id="2714601"/>
    <lineage>
        <taxon>Bacteria</taxon>
        <taxon>Pseudomonadati</taxon>
        <taxon>Pseudomonadota</taxon>
        <taxon>Gammaproteobacteria</taxon>
        <taxon>Nevskiales</taxon>
        <taxon>Nevskiaceae</taxon>
        <taxon>Solimonas</taxon>
    </lineage>
</organism>
<comment type="caution">
    <text evidence="9">The sequence shown here is derived from an EMBL/GenBank/DDBJ whole genome shotgun (WGS) entry which is preliminary data.</text>
</comment>
<evidence type="ECO:0000256" key="6">
    <source>
        <dbReference type="SAM" id="MobiDB-lite"/>
    </source>
</evidence>
<dbReference type="PANTHER" id="PTHR34138:SF1">
    <property type="entry name" value="CELL SHAPE-DETERMINING PROTEIN MREC"/>
    <property type="match status" value="1"/>
</dbReference>
<feature type="domain" description="Rod shape-determining protein MreC beta-barrel core" evidence="8">
    <location>
        <begin position="130"/>
        <end position="277"/>
    </location>
</feature>
<dbReference type="EMBL" id="JAAVXB010000010">
    <property type="protein sequence ID" value="NKF23861.1"/>
    <property type="molecule type" value="Genomic_DNA"/>
</dbReference>
<evidence type="ECO:0000259" key="8">
    <source>
        <dbReference type="Pfam" id="PF04085"/>
    </source>
</evidence>
<dbReference type="InterPro" id="IPR042177">
    <property type="entry name" value="Cell/Rod_1"/>
</dbReference>
<dbReference type="Proteomes" id="UP000653472">
    <property type="component" value="Unassembled WGS sequence"/>
</dbReference>
<proteinExistence type="inferred from homology"/>
<dbReference type="InterPro" id="IPR055342">
    <property type="entry name" value="MreC_beta-barrel_core"/>
</dbReference>
<dbReference type="NCBIfam" id="TIGR00219">
    <property type="entry name" value="mreC"/>
    <property type="match status" value="1"/>
</dbReference>
<dbReference type="GO" id="GO:0005886">
    <property type="term" value="C:plasma membrane"/>
    <property type="evidence" value="ECO:0007669"/>
    <property type="project" value="TreeGrafter"/>
</dbReference>
<feature type="compositionally biased region" description="Low complexity" evidence="6">
    <location>
        <begin position="327"/>
        <end position="339"/>
    </location>
</feature>
<evidence type="ECO:0000313" key="10">
    <source>
        <dbReference type="Proteomes" id="UP000653472"/>
    </source>
</evidence>
<feature type="coiled-coil region" evidence="5">
    <location>
        <begin position="94"/>
        <end position="121"/>
    </location>
</feature>
<dbReference type="Gene3D" id="2.40.10.350">
    <property type="entry name" value="Rod shape-determining protein MreC, domain 2"/>
    <property type="match status" value="1"/>
</dbReference>
<feature type="compositionally biased region" description="Low complexity" evidence="6">
    <location>
        <begin position="309"/>
        <end position="319"/>
    </location>
</feature>
<feature type="transmembrane region" description="Helical" evidence="7">
    <location>
        <begin position="20"/>
        <end position="38"/>
    </location>
</feature>
<evidence type="ECO:0000256" key="1">
    <source>
        <dbReference type="ARBA" id="ARBA00009369"/>
    </source>
</evidence>
<dbReference type="Gene3D" id="2.40.10.340">
    <property type="entry name" value="Rod shape-determining protein MreC, domain 1"/>
    <property type="match status" value="1"/>
</dbReference>
<dbReference type="GO" id="GO:0008360">
    <property type="term" value="P:regulation of cell shape"/>
    <property type="evidence" value="ECO:0007669"/>
    <property type="project" value="UniProtKB-KW"/>
</dbReference>
<dbReference type="Pfam" id="PF04085">
    <property type="entry name" value="MreC"/>
    <property type="match status" value="1"/>
</dbReference>
<protein>
    <recommendedName>
        <fullName evidence="2">Cell shape-determining protein MreC</fullName>
    </recommendedName>
    <alternativeName>
        <fullName evidence="4">Cell shape protein MreC</fullName>
    </alternativeName>
</protein>
<evidence type="ECO:0000256" key="4">
    <source>
        <dbReference type="ARBA" id="ARBA00032089"/>
    </source>
</evidence>
<evidence type="ECO:0000256" key="5">
    <source>
        <dbReference type="SAM" id="Coils"/>
    </source>
</evidence>
<comment type="similarity">
    <text evidence="1">Belongs to the MreC family.</text>
</comment>
<dbReference type="InterPro" id="IPR007221">
    <property type="entry name" value="MreC"/>
</dbReference>
<evidence type="ECO:0000313" key="9">
    <source>
        <dbReference type="EMBL" id="NKF23861.1"/>
    </source>
</evidence>
<keyword evidence="7" id="KW-0472">Membrane</keyword>
<keyword evidence="7" id="KW-0812">Transmembrane</keyword>
<reference evidence="9" key="1">
    <citation type="submission" date="2020-03" db="EMBL/GenBank/DDBJ databases">
        <title>Solimonas marina sp. nov., isolated from deep seawater of the Pacific Ocean.</title>
        <authorList>
            <person name="Liu X."/>
            <person name="Lai Q."/>
            <person name="Sun F."/>
            <person name="Gai Y."/>
            <person name="Li G."/>
            <person name="Shao Z."/>
        </authorList>
    </citation>
    <scope>NUCLEOTIDE SEQUENCE</scope>
    <source>
        <strain evidence="9">C16B3</strain>
    </source>
</reference>
<evidence type="ECO:0000256" key="2">
    <source>
        <dbReference type="ARBA" id="ARBA00013855"/>
    </source>
</evidence>
<feature type="compositionally biased region" description="Basic and acidic residues" evidence="6">
    <location>
        <begin position="290"/>
        <end position="308"/>
    </location>
</feature>
<keyword evidence="5" id="KW-0175">Coiled coil</keyword>